<sequence>MASNNRSKPREPRRRRTEPRGTLTQLIRAHPEMDPNEMAKKLGNPRLSASISVLKARLRKRKEIPRRGTFVRMDPATGNPVQRKDQLAKFLHFHPNATGKEIAAALGIREDYALVLRGRLAKKVR</sequence>
<gene>
    <name evidence="2" type="ORF">J4215_05815</name>
</gene>
<dbReference type="Proteomes" id="UP000675968">
    <property type="component" value="Unassembled WGS sequence"/>
</dbReference>
<comment type="caution">
    <text evidence="2">The sequence shown here is derived from an EMBL/GenBank/DDBJ whole genome shotgun (WGS) entry which is preliminary data.</text>
</comment>
<accession>A0A8T4L830</accession>
<evidence type="ECO:0000313" key="2">
    <source>
        <dbReference type="EMBL" id="MBS3062072.1"/>
    </source>
</evidence>
<reference evidence="2" key="2">
    <citation type="submission" date="2021-05" db="EMBL/GenBank/DDBJ databases">
        <title>Protein family content uncovers lineage relationships and bacterial pathway maintenance mechanisms in DPANN archaea.</title>
        <authorList>
            <person name="Castelle C.J."/>
            <person name="Meheust R."/>
            <person name="Jaffe A.L."/>
            <person name="Seitz K."/>
            <person name="Gong X."/>
            <person name="Baker B.J."/>
            <person name="Banfield J.F."/>
        </authorList>
    </citation>
    <scope>NUCLEOTIDE SEQUENCE</scope>
    <source>
        <strain evidence="2">RIFCSPLOWO2_01_FULL_AR10_48_17</strain>
    </source>
</reference>
<protein>
    <submittedName>
        <fullName evidence="2">Uncharacterized protein</fullName>
    </submittedName>
</protein>
<evidence type="ECO:0000313" key="3">
    <source>
        <dbReference type="Proteomes" id="UP000675968"/>
    </source>
</evidence>
<evidence type="ECO:0000256" key="1">
    <source>
        <dbReference type="SAM" id="MobiDB-lite"/>
    </source>
</evidence>
<dbReference type="AlphaFoldDB" id="A0A8T4L830"/>
<name>A0A8T4L830_9ARCH</name>
<organism evidence="2 3">
    <name type="scientific">Candidatus Iainarchaeum sp</name>
    <dbReference type="NCBI Taxonomy" id="3101447"/>
    <lineage>
        <taxon>Archaea</taxon>
        <taxon>Candidatus Iainarchaeota</taxon>
        <taxon>Candidatus Iainarchaeia</taxon>
        <taxon>Candidatus Iainarchaeales</taxon>
        <taxon>Candidatus Iainarchaeaceae</taxon>
        <taxon>Candidatus Iainarchaeum</taxon>
    </lineage>
</organism>
<proteinExistence type="predicted"/>
<reference evidence="2" key="1">
    <citation type="submission" date="2021-03" db="EMBL/GenBank/DDBJ databases">
        <authorList>
            <person name="Jaffe A."/>
        </authorList>
    </citation>
    <scope>NUCLEOTIDE SEQUENCE</scope>
    <source>
        <strain evidence="2">RIFCSPLOWO2_01_FULL_AR10_48_17</strain>
    </source>
</reference>
<dbReference type="EMBL" id="JAGVWC010000012">
    <property type="protein sequence ID" value="MBS3062072.1"/>
    <property type="molecule type" value="Genomic_DNA"/>
</dbReference>
<feature type="region of interest" description="Disordered" evidence="1">
    <location>
        <begin position="1"/>
        <end position="23"/>
    </location>
</feature>